<evidence type="ECO:0000313" key="3">
    <source>
        <dbReference type="Proteomes" id="UP000184315"/>
    </source>
</evidence>
<organism evidence="2 3">
    <name type="scientific">Planktothrix tepida PCC 9214</name>
    <dbReference type="NCBI Taxonomy" id="671072"/>
    <lineage>
        <taxon>Bacteria</taxon>
        <taxon>Bacillati</taxon>
        <taxon>Cyanobacteriota</taxon>
        <taxon>Cyanophyceae</taxon>
        <taxon>Oscillatoriophycideae</taxon>
        <taxon>Oscillatoriales</taxon>
        <taxon>Microcoleaceae</taxon>
        <taxon>Planktothrix</taxon>
    </lineage>
</organism>
<feature type="region of interest" description="Disordered" evidence="1">
    <location>
        <begin position="24"/>
        <end position="47"/>
    </location>
</feature>
<dbReference type="Proteomes" id="UP000184315">
    <property type="component" value="Unassembled WGS sequence"/>
</dbReference>
<reference evidence="3" key="1">
    <citation type="submission" date="2015-10" db="EMBL/GenBank/DDBJ databases">
        <authorList>
            <person name="Regsiter A."/>
            <person name="william w."/>
        </authorList>
    </citation>
    <scope>NUCLEOTIDE SEQUENCE [LARGE SCALE GENOMIC DNA]</scope>
</reference>
<evidence type="ECO:0000313" key="2">
    <source>
        <dbReference type="EMBL" id="CUR35681.1"/>
    </source>
</evidence>
<dbReference type="EMBL" id="CZDF01000174">
    <property type="protein sequence ID" value="CUR35681.1"/>
    <property type="molecule type" value="Genomic_DNA"/>
</dbReference>
<proteinExistence type="predicted"/>
<dbReference type="STRING" id="671072.PL9214670307"/>
<name>A0A1J1LVI2_9CYAN</name>
<feature type="compositionally biased region" description="Polar residues" evidence="1">
    <location>
        <begin position="24"/>
        <end position="33"/>
    </location>
</feature>
<keyword evidence="3" id="KW-1185">Reference proteome</keyword>
<protein>
    <submittedName>
        <fullName evidence="2">Uncharacterized protein</fullName>
    </submittedName>
</protein>
<evidence type="ECO:0000256" key="1">
    <source>
        <dbReference type="SAM" id="MobiDB-lite"/>
    </source>
</evidence>
<gene>
    <name evidence="2" type="ORF">PL9214670307</name>
</gene>
<accession>A0A1J1LVI2</accession>
<sequence length="77" mass="8655">MGSGGIVEILPYASAEFTLERSEGFTTPETRNLTPDTRHPTPDTHFSLLHKTEPRNAIDRMKANQKLVPEHELPAEE</sequence>
<dbReference type="AlphaFoldDB" id="A0A1J1LVI2"/>